<organism evidence="2 3">
    <name type="scientific">Pichia membranifaciens</name>
    <dbReference type="NCBI Taxonomy" id="4926"/>
    <lineage>
        <taxon>Eukaryota</taxon>
        <taxon>Fungi</taxon>
        <taxon>Dikarya</taxon>
        <taxon>Ascomycota</taxon>
        <taxon>Saccharomycotina</taxon>
        <taxon>Pichiomycetes</taxon>
        <taxon>Pichiales</taxon>
        <taxon>Pichiaceae</taxon>
        <taxon>Pichia</taxon>
    </lineage>
</organism>
<comment type="caution">
    <text evidence="2">The sequence shown here is derived from an EMBL/GenBank/DDBJ whole genome shotgun (WGS) entry which is preliminary data.</text>
</comment>
<reference evidence="2 3" key="1">
    <citation type="submission" date="2016-08" db="EMBL/GenBank/DDBJ databases">
        <title>Whole genome shotgun sequence of Pichia membranifaciens KS47-1.</title>
        <authorList>
            <person name="Konishi M."/>
            <person name="Ishida M."/>
            <person name="Arakawa T."/>
            <person name="Kato Y."/>
            <person name="Horiuchi J."/>
        </authorList>
    </citation>
    <scope>NUCLEOTIDE SEQUENCE [LARGE SCALE GENOMIC DNA]</scope>
    <source>
        <strain evidence="2 3">KS47-1</strain>
    </source>
</reference>
<sequence length="72" mass="8078">MLATSLSISATNLLLKRAYTTVNSYIPTRSILTYFADQIPPSVGRVEVTHQKQQRKDFEEKSKAQNPIPNGN</sequence>
<evidence type="ECO:0000313" key="2">
    <source>
        <dbReference type="EMBL" id="GAV30249.1"/>
    </source>
</evidence>
<protein>
    <submittedName>
        <fullName evidence="2">Uncharacterized protein</fullName>
    </submittedName>
</protein>
<evidence type="ECO:0000256" key="1">
    <source>
        <dbReference type="SAM" id="MobiDB-lite"/>
    </source>
</evidence>
<feature type="region of interest" description="Disordered" evidence="1">
    <location>
        <begin position="46"/>
        <end position="72"/>
    </location>
</feature>
<dbReference type="AlphaFoldDB" id="A0A1Q2YL47"/>
<gene>
    <name evidence="2" type="ORF">PMKS-003759</name>
</gene>
<dbReference type="EMBL" id="BDGI01000166">
    <property type="protein sequence ID" value="GAV30249.1"/>
    <property type="molecule type" value="Genomic_DNA"/>
</dbReference>
<evidence type="ECO:0000313" key="3">
    <source>
        <dbReference type="Proteomes" id="UP000186136"/>
    </source>
</evidence>
<name>A0A1Q2YL47_9ASCO</name>
<dbReference type="Proteomes" id="UP000186136">
    <property type="component" value="Unassembled WGS sequence"/>
</dbReference>
<dbReference type="OrthoDB" id="10559644at2759"/>
<feature type="compositionally biased region" description="Basic and acidic residues" evidence="1">
    <location>
        <begin position="47"/>
        <end position="63"/>
    </location>
</feature>
<accession>A0A1Q2YL47</accession>
<proteinExistence type="predicted"/>
<keyword evidence="3" id="KW-1185">Reference proteome</keyword>